<sequence length="202" mass="22985">MTLVLGWLAATVVAWREDGRPPAVVPAVIAAVVGIVSGRALFRIWRYRRRNQTTAAVGRLFWDRIQRLDPKAAYENHDSRTRYIRTTHKTPIGQLDDLDVSDLDLDYAAENEAEQTGQATKTARIYKIGTADMVVTCEVRAYRLDRSTYTYTRVDADLPLWRQFLRAMRGERRAAKLGLLTATEDEIRALIEDLDGAEEFGR</sequence>
<accession>A0ABS0H9T9</accession>
<keyword evidence="1" id="KW-0812">Transmembrane</keyword>
<protein>
    <submittedName>
        <fullName evidence="2">Uncharacterized protein</fullName>
    </submittedName>
</protein>
<proteinExistence type="predicted"/>
<dbReference type="RefSeq" id="WP_196206702.1">
    <property type="nucleotide sequence ID" value="NZ_JADPUN010000422.1"/>
</dbReference>
<reference evidence="2 3" key="1">
    <citation type="submission" date="2020-11" db="EMBL/GenBank/DDBJ databases">
        <title>A novel isolate from a Black sea contaminated sediment with potential to produce alkanes: Plantactinospora alkalitolerans sp. nov.</title>
        <authorList>
            <person name="Carro L."/>
            <person name="Veyisoglu A."/>
            <person name="Guven K."/>
            <person name="Schumann P."/>
            <person name="Klenk H.-P."/>
            <person name="Sahin N."/>
        </authorList>
    </citation>
    <scope>NUCLEOTIDE SEQUENCE [LARGE SCALE GENOMIC DNA]</scope>
    <source>
        <strain evidence="2 3">S1510</strain>
    </source>
</reference>
<name>A0ABS0H9T9_9ACTN</name>
<evidence type="ECO:0000256" key="1">
    <source>
        <dbReference type="SAM" id="Phobius"/>
    </source>
</evidence>
<keyword evidence="1" id="KW-0472">Membrane</keyword>
<comment type="caution">
    <text evidence="2">The sequence shown here is derived from an EMBL/GenBank/DDBJ whole genome shotgun (WGS) entry which is preliminary data.</text>
</comment>
<keyword evidence="3" id="KW-1185">Reference proteome</keyword>
<keyword evidence="1" id="KW-1133">Transmembrane helix</keyword>
<dbReference type="Proteomes" id="UP000638560">
    <property type="component" value="Unassembled WGS sequence"/>
</dbReference>
<evidence type="ECO:0000313" key="2">
    <source>
        <dbReference type="EMBL" id="MBF9135245.1"/>
    </source>
</evidence>
<dbReference type="EMBL" id="JADPUN010000422">
    <property type="protein sequence ID" value="MBF9135245.1"/>
    <property type="molecule type" value="Genomic_DNA"/>
</dbReference>
<feature type="transmembrane region" description="Helical" evidence="1">
    <location>
        <begin position="24"/>
        <end position="42"/>
    </location>
</feature>
<organism evidence="2 3">
    <name type="scientific">Plantactinospora alkalitolerans</name>
    <dbReference type="NCBI Taxonomy" id="2789879"/>
    <lineage>
        <taxon>Bacteria</taxon>
        <taxon>Bacillati</taxon>
        <taxon>Actinomycetota</taxon>
        <taxon>Actinomycetes</taxon>
        <taxon>Micromonosporales</taxon>
        <taxon>Micromonosporaceae</taxon>
        <taxon>Plantactinospora</taxon>
    </lineage>
</organism>
<evidence type="ECO:0000313" key="3">
    <source>
        <dbReference type="Proteomes" id="UP000638560"/>
    </source>
</evidence>
<gene>
    <name evidence="2" type="ORF">I0C86_41075</name>
</gene>